<gene>
    <name evidence="1" type="ORF">BJ982_006826</name>
</gene>
<reference evidence="1 2" key="1">
    <citation type="submission" date="2020-08" db="EMBL/GenBank/DDBJ databases">
        <title>Sequencing the genomes of 1000 actinobacteria strains.</title>
        <authorList>
            <person name="Klenk H.-P."/>
        </authorList>
    </citation>
    <scope>NUCLEOTIDE SEQUENCE [LARGE SCALE GENOMIC DNA]</scope>
    <source>
        <strain evidence="1 2">DSM 45784</strain>
    </source>
</reference>
<dbReference type="AlphaFoldDB" id="A0A7W7DEE4"/>
<comment type="caution">
    <text evidence="1">The sequence shown here is derived from an EMBL/GenBank/DDBJ whole genome shotgun (WGS) entry which is preliminary data.</text>
</comment>
<evidence type="ECO:0000313" key="1">
    <source>
        <dbReference type="EMBL" id="MBB4705282.1"/>
    </source>
</evidence>
<dbReference type="EMBL" id="JACHND010000001">
    <property type="protein sequence ID" value="MBB4705282.1"/>
    <property type="molecule type" value="Genomic_DNA"/>
</dbReference>
<accession>A0A7W7DEE4</accession>
<sequence length="107" mass="11342">MSEHVDIHAPAAHRGLTQWDTATRGLAAVWKDGTARIKRLTEAAPWGGDSAGAAFLAAYQKDGGTERMITEGDKVIKGVDELGGKVRLAVTRTRGTDAGQARTIQSI</sequence>
<name>A0A7W7DEE4_9ACTN</name>
<proteinExistence type="predicted"/>
<keyword evidence="2" id="KW-1185">Reference proteome</keyword>
<protein>
    <submittedName>
        <fullName evidence="1">Uncharacterized protein</fullName>
    </submittedName>
</protein>
<dbReference type="RefSeq" id="WP_184886876.1">
    <property type="nucleotide sequence ID" value="NZ_BOOV01000020.1"/>
</dbReference>
<dbReference type="Proteomes" id="UP000542210">
    <property type="component" value="Unassembled WGS sequence"/>
</dbReference>
<evidence type="ECO:0000313" key="2">
    <source>
        <dbReference type="Proteomes" id="UP000542210"/>
    </source>
</evidence>
<organism evidence="1 2">
    <name type="scientific">Sphaerisporangium siamense</name>
    <dbReference type="NCBI Taxonomy" id="795645"/>
    <lineage>
        <taxon>Bacteria</taxon>
        <taxon>Bacillati</taxon>
        <taxon>Actinomycetota</taxon>
        <taxon>Actinomycetes</taxon>
        <taxon>Streptosporangiales</taxon>
        <taxon>Streptosporangiaceae</taxon>
        <taxon>Sphaerisporangium</taxon>
    </lineage>
</organism>